<proteinExistence type="predicted"/>
<feature type="transmembrane region" description="Helical" evidence="1">
    <location>
        <begin position="20"/>
        <end position="53"/>
    </location>
</feature>
<keyword evidence="1" id="KW-0472">Membrane</keyword>
<dbReference type="EMBL" id="CP106753">
    <property type="protein sequence ID" value="UXY13822.1"/>
    <property type="molecule type" value="Genomic_DNA"/>
</dbReference>
<gene>
    <name evidence="2" type="ORF">N8I74_10860</name>
</gene>
<protein>
    <submittedName>
        <fullName evidence="2">Uncharacterized protein</fullName>
    </submittedName>
</protein>
<dbReference type="Proteomes" id="UP001061302">
    <property type="component" value="Chromosome"/>
</dbReference>
<sequence>MIRLKTYAQRGWRLLGDDRVDLIACTVLAVASIVHLGAGGLWLGSLGLAWAAIRGRIAWRALADRQQPPMAAVREG</sequence>
<accession>A0ABY6DHK2</accession>
<evidence type="ECO:0000256" key="1">
    <source>
        <dbReference type="SAM" id="Phobius"/>
    </source>
</evidence>
<evidence type="ECO:0000313" key="2">
    <source>
        <dbReference type="EMBL" id="UXY13822.1"/>
    </source>
</evidence>
<evidence type="ECO:0000313" key="3">
    <source>
        <dbReference type="Proteomes" id="UP001061302"/>
    </source>
</evidence>
<dbReference type="RefSeq" id="WP_263123089.1">
    <property type="nucleotide sequence ID" value="NZ_CP106753.1"/>
</dbReference>
<keyword evidence="1" id="KW-1133">Transmembrane helix</keyword>
<reference evidence="2" key="1">
    <citation type="submission" date="2022-10" db="EMBL/GenBank/DDBJ databases">
        <title>Chitiniphilus purpureus sp. nov., a novel chitin-degrading bacterium isolated from crawfish pond sediment.</title>
        <authorList>
            <person name="Li K."/>
        </authorList>
    </citation>
    <scope>NUCLEOTIDE SEQUENCE</scope>
    <source>
        <strain evidence="2">CD1</strain>
    </source>
</reference>
<keyword evidence="1" id="KW-0812">Transmembrane</keyword>
<organism evidence="2 3">
    <name type="scientific">Chitiniphilus purpureus</name>
    <dbReference type="NCBI Taxonomy" id="2981137"/>
    <lineage>
        <taxon>Bacteria</taxon>
        <taxon>Pseudomonadati</taxon>
        <taxon>Pseudomonadota</taxon>
        <taxon>Betaproteobacteria</taxon>
        <taxon>Neisseriales</taxon>
        <taxon>Chitinibacteraceae</taxon>
        <taxon>Chitiniphilus</taxon>
    </lineage>
</organism>
<keyword evidence="3" id="KW-1185">Reference proteome</keyword>
<name>A0ABY6DHK2_9NEIS</name>